<feature type="region of interest" description="Disordered" evidence="1">
    <location>
        <begin position="284"/>
        <end position="318"/>
    </location>
</feature>
<feature type="compositionally biased region" description="Polar residues" evidence="1">
    <location>
        <begin position="441"/>
        <end position="461"/>
    </location>
</feature>
<proteinExistence type="predicted"/>
<protein>
    <recommendedName>
        <fullName evidence="4">PPE family protein</fullName>
    </recommendedName>
</protein>
<reference evidence="3" key="1">
    <citation type="submission" date="2019-10" db="EMBL/GenBank/DDBJ databases">
        <title>Complete genome sequence of Corynebacterium urogenitalis DSM 108747, isolated from the genital tract of a cow.</title>
        <authorList>
            <person name="Ruckert C."/>
            <person name="Ballas P."/>
            <person name="Wagener K."/>
            <person name="Drillich M."/>
            <person name="Kaempfer P."/>
            <person name="Busse H.-J."/>
            <person name="Ehling-Schulz M."/>
        </authorList>
    </citation>
    <scope>NUCLEOTIDE SEQUENCE [LARGE SCALE GENOMIC DNA]</scope>
    <source>
        <strain evidence="3">LMM 1652</strain>
    </source>
</reference>
<keyword evidence="3" id="KW-1185">Reference proteome</keyword>
<dbReference type="AlphaFoldDB" id="A0A5J6Z7A8"/>
<evidence type="ECO:0000313" key="3">
    <source>
        <dbReference type="Proteomes" id="UP000326711"/>
    </source>
</evidence>
<name>A0A5J6Z7A8_9CORY</name>
<organism evidence="2 3">
    <name type="scientific">Corynebacterium urogenitale</name>
    <dbReference type="NCBI Taxonomy" id="2487892"/>
    <lineage>
        <taxon>Bacteria</taxon>
        <taxon>Bacillati</taxon>
        <taxon>Actinomycetota</taxon>
        <taxon>Actinomycetes</taxon>
        <taxon>Mycobacteriales</taxon>
        <taxon>Corynebacteriaceae</taxon>
        <taxon>Corynebacterium</taxon>
    </lineage>
</organism>
<feature type="region of interest" description="Disordered" evidence="1">
    <location>
        <begin position="391"/>
        <end position="461"/>
    </location>
</feature>
<accession>A0A5J6Z7A8</accession>
<feature type="compositionally biased region" description="Gly residues" evidence="1">
    <location>
        <begin position="407"/>
        <end position="421"/>
    </location>
</feature>
<dbReference type="EMBL" id="CP045032">
    <property type="protein sequence ID" value="QFQ02261.1"/>
    <property type="molecule type" value="Genomic_DNA"/>
</dbReference>
<evidence type="ECO:0008006" key="4">
    <source>
        <dbReference type="Google" id="ProtNLM"/>
    </source>
</evidence>
<dbReference type="Proteomes" id="UP000326711">
    <property type="component" value="Chromosome"/>
</dbReference>
<evidence type="ECO:0000313" key="2">
    <source>
        <dbReference type="EMBL" id="QFQ02261.1"/>
    </source>
</evidence>
<dbReference type="KEGG" id="cuo:CUROG_04430"/>
<sequence length="585" mass="59569">MIKFDLRGLNKVSSSLKSSHEALSTISRLGLTENIFTTAPSLNNAYVQHVSFYKGQPGSAANVIENLKSDIDWLQNMFSNHVEAFDLQDQLGGATFKRMGSGIEERDQVASVEMPARDFKPIDNLLYTTPTAVVEATTPLAALMAMFEADDSGPIRLAAEWNRAGNDLVNSMTQLQQASTALGASAEGYSFDMARSAIESVVKTGTTVGNNAVLMATSIGEFPSVRIANLNALRAIQATTATITEPAARLAAEQSAVTTFVSTQLQPSLELLRPPVANLGVPVVGHTGGGSLEPSTAGQSSSPTAIHSPAGGTLTTTQAGANNLGAEAAQAAAKAPNPTGTVAPASAAHTAVSPAGATATPVKPMVTATASVPTTAGNTFDGALTTRPAGLNATVNGGVTSPLTRQGGDGGRQQGGVGRKGGPVNRPGASGRGPVLPQLPWQAQSRGTQPQPLPATNNHGGSTNNRWASGVANNPVHGGTGRGGMMSVPGAGGQTTGAQGAVANGHGRGGMFGSAGHGAAVGPHQGRPSQGARGAGTLLGGHPNARNAKASHGIFGKGTWARGVGEYFRREFLGERKRTVKEVIR</sequence>
<feature type="compositionally biased region" description="Polar residues" evidence="1">
    <location>
        <begin position="393"/>
        <end position="404"/>
    </location>
</feature>
<evidence type="ECO:0000256" key="1">
    <source>
        <dbReference type="SAM" id="MobiDB-lite"/>
    </source>
</evidence>
<feature type="compositionally biased region" description="Polar residues" evidence="1">
    <location>
        <begin position="293"/>
        <end position="305"/>
    </location>
</feature>
<gene>
    <name evidence="2" type="ORF">CUROG_04430</name>
</gene>